<dbReference type="STRING" id="1301098.PKB_1390"/>
<comment type="function">
    <text evidence="10">Part of the Tol-Pal system, which plays a role in outer membrane invagination during cell division and is important for maintaining outer membrane integrity.</text>
</comment>
<keyword evidence="4 10" id="KW-0997">Cell inner membrane</keyword>
<keyword evidence="8 10" id="KW-0472">Membrane</keyword>
<dbReference type="PANTHER" id="PTHR30558">
    <property type="entry name" value="EXBD MEMBRANE COMPONENT OF PMF-DRIVEN MACROMOLECULE IMPORT SYSTEM"/>
    <property type="match status" value="1"/>
</dbReference>
<evidence type="ECO:0000256" key="6">
    <source>
        <dbReference type="ARBA" id="ARBA00022692"/>
    </source>
</evidence>
<dbReference type="EMBL" id="HG322950">
    <property type="protein sequence ID" value="CDF82753.1"/>
    <property type="molecule type" value="Genomic_DNA"/>
</dbReference>
<evidence type="ECO:0000256" key="4">
    <source>
        <dbReference type="ARBA" id="ARBA00022519"/>
    </source>
</evidence>
<keyword evidence="9 10" id="KW-0131">Cell cycle</keyword>
<evidence type="ECO:0000256" key="5">
    <source>
        <dbReference type="ARBA" id="ARBA00022618"/>
    </source>
</evidence>
<dbReference type="Proteomes" id="UP000025241">
    <property type="component" value="Chromosome I"/>
</dbReference>
<dbReference type="PANTHER" id="PTHR30558:SF7">
    <property type="entry name" value="TOL-PAL SYSTEM PROTEIN TOLR"/>
    <property type="match status" value="1"/>
</dbReference>
<gene>
    <name evidence="10 11" type="primary">tolR</name>
    <name evidence="11" type="ORF">PKB_1390</name>
</gene>
<evidence type="ECO:0000256" key="7">
    <source>
        <dbReference type="ARBA" id="ARBA00022989"/>
    </source>
</evidence>
<sequence>MARVRHKRKPVAEMNVVPYIDVMLVLLVIFMVTAPMLNQGVKVDLPKVSSEVLPQDNDSRVLTISIKADKTYYWNMGSEVDPDQGKTSKSAVSLDELVRAATAIMAENSSQGKKVQVFVRGDKAVDYGAVMAVMGGLQKAGVGNVGLITEAPGS</sequence>
<dbReference type="GO" id="GO:0051301">
    <property type="term" value="P:cell division"/>
    <property type="evidence" value="ECO:0007669"/>
    <property type="project" value="UniProtKB-UniRule"/>
</dbReference>
<accession>A0A024HE59</accession>
<keyword evidence="7 10" id="KW-1133">Transmembrane helix</keyword>
<comment type="similarity">
    <text evidence="2 10">Belongs to the ExbD/TolR family.</text>
</comment>
<dbReference type="RefSeq" id="WP_043250177.1">
    <property type="nucleotide sequence ID" value="NZ_HG322950.1"/>
</dbReference>
<dbReference type="GO" id="GO:0005886">
    <property type="term" value="C:plasma membrane"/>
    <property type="evidence" value="ECO:0007669"/>
    <property type="project" value="UniProtKB-SubCell"/>
</dbReference>
<keyword evidence="3 10" id="KW-1003">Cell membrane</keyword>
<dbReference type="PATRIC" id="fig|1301098.3.peg.1382"/>
<comment type="subunit">
    <text evidence="10">The Tol-Pal system is composed of five core proteins: the inner membrane proteins TolA, TolQ and TolR, the periplasmic protein TolB and the outer membrane protein Pal. They form a network linking the inner and outer membranes and the peptidoglycan layer.</text>
</comment>
<evidence type="ECO:0000256" key="2">
    <source>
        <dbReference type="ARBA" id="ARBA00005811"/>
    </source>
</evidence>
<organism evidence="11 12">
    <name type="scientific">Pseudomonas knackmussii (strain DSM 6978 / CCUG 54928 / LMG 23759 / B13)</name>
    <dbReference type="NCBI Taxonomy" id="1301098"/>
    <lineage>
        <taxon>Bacteria</taxon>
        <taxon>Pseudomonadati</taxon>
        <taxon>Pseudomonadota</taxon>
        <taxon>Gammaproteobacteria</taxon>
        <taxon>Pseudomonadales</taxon>
        <taxon>Pseudomonadaceae</taxon>
        <taxon>Pseudomonas</taxon>
    </lineage>
</organism>
<evidence type="ECO:0000313" key="11">
    <source>
        <dbReference type="EMBL" id="CDF82753.1"/>
    </source>
</evidence>
<protein>
    <recommendedName>
        <fullName evidence="10">Tol-Pal system protein TolR</fullName>
    </recommendedName>
</protein>
<name>A0A024HE59_PSEKB</name>
<evidence type="ECO:0000256" key="10">
    <source>
        <dbReference type="HAMAP-Rule" id="MF_02203"/>
    </source>
</evidence>
<reference evidence="11 12" key="2">
    <citation type="submission" date="2014-05" db="EMBL/GenBank/DDBJ databases">
        <title>Genome sequence of the 3-chlorobenzoate degrading bacterium Pseudomonas knackmussii B13 shows multiple evidence for horizontal gene transfer.</title>
        <authorList>
            <person name="Miyazaki R."/>
            <person name="Bertelli C."/>
            <person name="Falquet L."/>
            <person name="Robinson-Rechavi M."/>
            <person name="Gharib W."/>
            <person name="Roy S."/>
            <person name="Van der Meer J.R."/>
        </authorList>
    </citation>
    <scope>NUCLEOTIDE SEQUENCE [LARGE SCALE GENOMIC DNA]</scope>
    <source>
        <strain evidence="11 12">B13</strain>
    </source>
</reference>
<evidence type="ECO:0000256" key="3">
    <source>
        <dbReference type="ARBA" id="ARBA00022475"/>
    </source>
</evidence>
<dbReference type="Pfam" id="PF02472">
    <property type="entry name" value="ExbD"/>
    <property type="match status" value="1"/>
</dbReference>
<dbReference type="HAMAP" id="MF_02203">
    <property type="entry name" value="TolR"/>
    <property type="match status" value="1"/>
</dbReference>
<dbReference type="OrthoDB" id="9798629at2"/>
<proteinExistence type="inferred from homology"/>
<evidence type="ECO:0000256" key="1">
    <source>
        <dbReference type="ARBA" id="ARBA00004162"/>
    </source>
</evidence>
<dbReference type="GO" id="GO:0015031">
    <property type="term" value="P:protein transport"/>
    <property type="evidence" value="ECO:0007669"/>
    <property type="project" value="InterPro"/>
</dbReference>
<dbReference type="GO" id="GO:0022857">
    <property type="term" value="F:transmembrane transporter activity"/>
    <property type="evidence" value="ECO:0007669"/>
    <property type="project" value="InterPro"/>
</dbReference>
<evidence type="ECO:0000313" key="12">
    <source>
        <dbReference type="Proteomes" id="UP000025241"/>
    </source>
</evidence>
<dbReference type="HOGENOM" id="CLU_085305_1_3_6"/>
<reference evidence="11 12" key="1">
    <citation type="submission" date="2013-03" db="EMBL/GenBank/DDBJ databases">
        <authorList>
            <person name="Linke B."/>
        </authorList>
    </citation>
    <scope>NUCLEOTIDE SEQUENCE [LARGE SCALE GENOMIC DNA]</scope>
    <source>
        <strain evidence="11 12">B13</strain>
    </source>
</reference>
<evidence type="ECO:0000256" key="8">
    <source>
        <dbReference type="ARBA" id="ARBA00023136"/>
    </source>
</evidence>
<comment type="subcellular location">
    <subcellularLocation>
        <location evidence="10">Cell inner membrane</location>
        <topology evidence="10">Single-pass membrane protein</topology>
    </subcellularLocation>
    <subcellularLocation>
        <location evidence="1">Cell membrane</location>
        <topology evidence="1">Single-pass membrane protein</topology>
    </subcellularLocation>
</comment>
<dbReference type="InterPro" id="IPR003400">
    <property type="entry name" value="ExbD"/>
</dbReference>
<keyword evidence="5 10" id="KW-0132">Cell division</keyword>
<dbReference type="InterPro" id="IPR014168">
    <property type="entry name" value="Tol-Pal_TolR"/>
</dbReference>
<dbReference type="eggNOG" id="COG0848">
    <property type="taxonomic scope" value="Bacteria"/>
</dbReference>
<dbReference type="KEGG" id="pkc:PKB_1390"/>
<dbReference type="NCBIfam" id="TIGR02801">
    <property type="entry name" value="tolR"/>
    <property type="match status" value="1"/>
</dbReference>
<dbReference type="AlphaFoldDB" id="A0A024HE59"/>
<dbReference type="Gene3D" id="3.30.420.270">
    <property type="match status" value="1"/>
</dbReference>
<keyword evidence="6 10" id="KW-0812">Transmembrane</keyword>
<evidence type="ECO:0000256" key="9">
    <source>
        <dbReference type="ARBA" id="ARBA00023306"/>
    </source>
</evidence>
<keyword evidence="12" id="KW-1185">Reference proteome</keyword>
<feature type="transmembrane region" description="Helical" evidence="10">
    <location>
        <begin position="16"/>
        <end position="37"/>
    </location>
</feature>